<dbReference type="Proteomes" id="UP000316714">
    <property type="component" value="Unassembled WGS sequence"/>
</dbReference>
<dbReference type="OrthoDB" id="1121797at2"/>
<dbReference type="AlphaFoldDB" id="A0A5C5VGM5"/>
<evidence type="ECO:0000313" key="2">
    <source>
        <dbReference type="EMBL" id="TWT37049.1"/>
    </source>
</evidence>
<dbReference type="EMBL" id="SIHJ01000001">
    <property type="protein sequence ID" value="TWT37049.1"/>
    <property type="molecule type" value="Genomic_DNA"/>
</dbReference>
<feature type="transmembrane region" description="Helical" evidence="1">
    <location>
        <begin position="75"/>
        <end position="97"/>
    </location>
</feature>
<keyword evidence="1" id="KW-0472">Membrane</keyword>
<reference evidence="2 3" key="1">
    <citation type="submission" date="2019-02" db="EMBL/GenBank/DDBJ databases">
        <title>Deep-cultivation of Planctomycetes and their phenomic and genomic characterization uncovers novel biology.</title>
        <authorList>
            <person name="Wiegand S."/>
            <person name="Jogler M."/>
            <person name="Boedeker C."/>
            <person name="Pinto D."/>
            <person name="Vollmers J."/>
            <person name="Rivas-Marin E."/>
            <person name="Kohn T."/>
            <person name="Peeters S.H."/>
            <person name="Heuer A."/>
            <person name="Rast P."/>
            <person name="Oberbeckmann S."/>
            <person name="Bunk B."/>
            <person name="Jeske O."/>
            <person name="Meyerdierks A."/>
            <person name="Storesund J.E."/>
            <person name="Kallscheuer N."/>
            <person name="Luecker S."/>
            <person name="Lage O.M."/>
            <person name="Pohl T."/>
            <person name="Merkel B.J."/>
            <person name="Hornburger P."/>
            <person name="Mueller R.-W."/>
            <person name="Bruemmer F."/>
            <person name="Labrenz M."/>
            <person name="Spormann A.M."/>
            <person name="Op Den Camp H."/>
            <person name="Overmann J."/>
            <person name="Amann R."/>
            <person name="Jetten M.S.M."/>
            <person name="Mascher T."/>
            <person name="Medema M.H."/>
            <person name="Devos D.P."/>
            <person name="Kaster A.-K."/>
            <person name="Ovreas L."/>
            <person name="Rohde M."/>
            <person name="Galperin M.Y."/>
            <person name="Jogler C."/>
        </authorList>
    </citation>
    <scope>NUCLEOTIDE SEQUENCE [LARGE SCALE GENOMIC DNA]</scope>
    <source>
        <strain evidence="2 3">KOR34</strain>
    </source>
</reference>
<proteinExistence type="predicted"/>
<gene>
    <name evidence="2" type="ORF">KOR34_19960</name>
</gene>
<feature type="transmembrane region" description="Helical" evidence="1">
    <location>
        <begin position="37"/>
        <end position="63"/>
    </location>
</feature>
<keyword evidence="1" id="KW-0812">Transmembrane</keyword>
<organism evidence="2 3">
    <name type="scientific">Posidoniimonas corsicana</name>
    <dbReference type="NCBI Taxonomy" id="1938618"/>
    <lineage>
        <taxon>Bacteria</taxon>
        <taxon>Pseudomonadati</taxon>
        <taxon>Planctomycetota</taxon>
        <taxon>Planctomycetia</taxon>
        <taxon>Pirellulales</taxon>
        <taxon>Lacipirellulaceae</taxon>
        <taxon>Posidoniimonas</taxon>
    </lineage>
</organism>
<comment type="caution">
    <text evidence="2">The sequence shown here is derived from an EMBL/GenBank/DDBJ whole genome shotgun (WGS) entry which is preliminary data.</text>
</comment>
<feature type="transmembrane region" description="Helical" evidence="1">
    <location>
        <begin position="129"/>
        <end position="153"/>
    </location>
</feature>
<sequence length="171" mass="17723">MPDSPAENPFQSPAVGAEDQSLINTGVASSLRATRPWVLFLAILGVVGIGFMVLGTLGMAAAVALGGPGLPSGMAITLLLFYLGLIACYLFPVVYLFRFASRIQRFLAAGTAGTLQDALAVQKSVWKSLGIAVIAGFVMSIAYMATMVVGISATAPNFQNQNGVAVPMPVE</sequence>
<evidence type="ECO:0000256" key="1">
    <source>
        <dbReference type="SAM" id="Phobius"/>
    </source>
</evidence>
<name>A0A5C5VGM5_9BACT</name>
<accession>A0A5C5VGM5</accession>
<evidence type="ECO:0000313" key="3">
    <source>
        <dbReference type="Proteomes" id="UP000316714"/>
    </source>
</evidence>
<keyword evidence="3" id="KW-1185">Reference proteome</keyword>
<dbReference type="RefSeq" id="WP_146564411.1">
    <property type="nucleotide sequence ID" value="NZ_SIHJ01000001.1"/>
</dbReference>
<protein>
    <submittedName>
        <fullName evidence="2">Uncharacterized protein</fullName>
    </submittedName>
</protein>
<keyword evidence="1" id="KW-1133">Transmembrane helix</keyword>